<dbReference type="PANTHER" id="PTHR11226">
    <property type="entry name" value="UDP-GLUCOSE GLYCOPROTEIN:GLUCOSYLTRANSFERASE"/>
    <property type="match status" value="1"/>
</dbReference>
<evidence type="ECO:0000313" key="4">
    <source>
        <dbReference type="EMBL" id="GJN87332.1"/>
    </source>
</evidence>
<dbReference type="GO" id="GO:0018279">
    <property type="term" value="P:protein N-linked glycosylation via asparagine"/>
    <property type="evidence" value="ECO:0007669"/>
    <property type="project" value="TreeGrafter"/>
</dbReference>
<feature type="compositionally biased region" description="Low complexity" evidence="1">
    <location>
        <begin position="53"/>
        <end position="67"/>
    </location>
</feature>
<sequence>MSRDRLREARSQQQGAYGYQAPQQQQSAYGGGGYASPQQQPYDAPYGGGGYGAPQQQQGYAPAAYQQAPPPPMQQRQQQGYGQQYAPPVGQGDAYGMQPMGRTGGSSLIGSDLGPFFAEVESIQDEIKQLHNNINAVSELHSRRLASTDDATQSQTGAQLSQLTSHTTGLTNSVRNRITKLNEINKTSPQGDANFQTRKLQIANLQNSFKRALEEYNLVEKRSREKYRDRMARQIKIVKPDATDSEIKAAWEDSQGGAQIFSQALMSSRTQGARAAFAEVQSRNQDLRKIEETITELAQMMQDMATLVLEQDEAVRTVETQAVQVNTDVEQGLKQTQSAVKSARRARKMRWACFIILLIIIIVVVVVVVVEVLKNQNNNNNNNAAAQPVITQTTPVTNYQPAPRVPEFLVASVASGSPQPRAQSRRATGRDASLQLHSSRSLSLPVSCFVVVCFAMARAALLRLCAVLVLATLAWAADSRLSVRVASPHSYDIATRYLAAVDHVRPALYHTYLRNLTAYESRMRLTRLDLSNPVFTPPGPGLDGKPRKSKYAAHNPIFTRHLTANESLIALEQSLFRFQEVSKSRGSYTLMRNALAANFALPKLDGMRALAEQREAEVQLVRKVKGECLSWIDVNGHKVCDMDIFWSHVGLKQRDAKGPLSLEGESLEVHGFDHLLPTERDESLPLVVLYAAPTDEAFPSLYQGLYALAAPERGQPRIQLAVRWKPDPHVQVRNYEPDFQVVAEVKDGLEVPEVKDTTDFTMRAISYIRASPDRFGMFKKVTSMLPVVANKVAKTAPRKKLATESSLTEQLTLNGIPLSPSDFSHAQFADLVNAERDILQSIKFAAHIINEEDALEILLGANLTHEEPRKSAQSLAIPTHAKPLKFVNLGKVLEDLPARFFRDSYLEGMTTDAEIGDEDAADPPAISTVHVVADLDTPEGRTLAANALRFLENTGEIRLTFVHNPADPTAPVDQYAFSSLFAKLIKSGDIPEIYPQELLAFLELQASAEHPPKRSLSDQWNAENPITPFVERGADAADAEAAKEWWSSVAPFAERVDAAPGQAAVVLNGRVINLEDNKFATGSFHALHQYELKRRIQPVVAAAKPNYHEKIAANRRHQADLIMVATSVVAHAAGVKRVAVPSSRSEEVKNLVYVHSLTNIMLGDTKQGFLQVVALLNPLSPFAREVAPLLEALKTSTLVSVRVHLLPASAASPVELDLKTLSKRAFAITTQMEEQEEVPLSVDFAGLPAGLVLDVKAFDSRTGEQFAGPGGLGGETVKVGEGKTVVEFERVAGGAAKEAAKAEHVRDEL</sequence>
<gene>
    <name evidence="4" type="ORF">Rhopal_000281-T1</name>
</gene>
<feature type="domain" description="T-SNARE coiled-coil homology" evidence="3">
    <location>
        <begin position="277"/>
        <end position="339"/>
    </location>
</feature>
<reference evidence="4 5" key="1">
    <citation type="submission" date="2021-12" db="EMBL/GenBank/DDBJ databases">
        <title>High titer production of polyol ester of fatty acids by Rhodotorula paludigena BS15 towards product separation-free biomass refinery.</title>
        <authorList>
            <person name="Mano J."/>
            <person name="Ono H."/>
            <person name="Tanaka T."/>
            <person name="Naito K."/>
            <person name="Sushida H."/>
            <person name="Ike M."/>
            <person name="Tokuyasu K."/>
            <person name="Kitaoka M."/>
        </authorList>
    </citation>
    <scope>NUCLEOTIDE SEQUENCE [LARGE SCALE GENOMIC DNA]</scope>
    <source>
        <strain evidence="4 5">BS15</strain>
    </source>
</reference>
<dbReference type="GO" id="GO:0016192">
    <property type="term" value="P:vesicle-mediated transport"/>
    <property type="evidence" value="ECO:0007669"/>
    <property type="project" value="InterPro"/>
</dbReference>
<dbReference type="CDD" id="cd15849">
    <property type="entry name" value="SNARE_Sso1"/>
    <property type="match status" value="1"/>
</dbReference>
<dbReference type="Pfam" id="PF00804">
    <property type="entry name" value="Syntaxin"/>
    <property type="match status" value="1"/>
</dbReference>
<dbReference type="GO" id="GO:0003980">
    <property type="term" value="F:UDP-glucose:glycoprotein glucosyltransferase activity"/>
    <property type="evidence" value="ECO:0007669"/>
    <property type="project" value="InterPro"/>
</dbReference>
<feature type="region of interest" description="Disordered" evidence="1">
    <location>
        <begin position="1"/>
        <end position="107"/>
    </location>
</feature>
<accession>A0AAV5GDC4</accession>
<evidence type="ECO:0000256" key="1">
    <source>
        <dbReference type="SAM" id="MobiDB-lite"/>
    </source>
</evidence>
<feature type="compositionally biased region" description="Low complexity" evidence="1">
    <location>
        <begin position="35"/>
        <end position="45"/>
    </location>
</feature>
<dbReference type="PROSITE" id="PS50192">
    <property type="entry name" value="T_SNARE"/>
    <property type="match status" value="1"/>
</dbReference>
<dbReference type="GO" id="GO:0051082">
    <property type="term" value="F:unfolded protein binding"/>
    <property type="evidence" value="ECO:0007669"/>
    <property type="project" value="TreeGrafter"/>
</dbReference>
<dbReference type="InterPro" id="IPR040693">
    <property type="entry name" value="UGGT_TRXL_1"/>
</dbReference>
<keyword evidence="2" id="KW-0472">Membrane</keyword>
<dbReference type="Pfam" id="PF05739">
    <property type="entry name" value="SNARE"/>
    <property type="match status" value="1"/>
</dbReference>
<feature type="region of interest" description="Disordered" evidence="1">
    <location>
        <begin position="145"/>
        <end position="171"/>
    </location>
</feature>
<dbReference type="InterPro" id="IPR040525">
    <property type="entry name" value="UGGT_TRXL_4"/>
</dbReference>
<evidence type="ECO:0000313" key="5">
    <source>
        <dbReference type="Proteomes" id="UP001342314"/>
    </source>
</evidence>
<dbReference type="GO" id="GO:0005783">
    <property type="term" value="C:endoplasmic reticulum"/>
    <property type="evidence" value="ECO:0007669"/>
    <property type="project" value="TreeGrafter"/>
</dbReference>
<dbReference type="InterPro" id="IPR006011">
    <property type="entry name" value="Syntaxin_N"/>
</dbReference>
<dbReference type="Proteomes" id="UP001342314">
    <property type="component" value="Unassembled WGS sequence"/>
</dbReference>
<dbReference type="InterPro" id="IPR000727">
    <property type="entry name" value="T_SNARE_dom"/>
</dbReference>
<comment type="caution">
    <text evidence="4">The sequence shown here is derived from an EMBL/GenBank/DDBJ whole genome shotgun (WGS) entry which is preliminary data.</text>
</comment>
<dbReference type="SMART" id="SM00397">
    <property type="entry name" value="t_SNARE"/>
    <property type="match status" value="1"/>
</dbReference>
<proteinExistence type="predicted"/>
<dbReference type="InterPro" id="IPR009448">
    <property type="entry name" value="UDP-g_GGtrans"/>
</dbReference>
<feature type="compositionally biased region" description="Polar residues" evidence="1">
    <location>
        <begin position="149"/>
        <end position="171"/>
    </location>
</feature>
<protein>
    <recommendedName>
        <fullName evidence="3">t-SNARE coiled-coil homology domain-containing protein</fullName>
    </recommendedName>
</protein>
<feature type="transmembrane region" description="Helical" evidence="2">
    <location>
        <begin position="351"/>
        <end position="373"/>
    </location>
</feature>
<dbReference type="SMART" id="SM00503">
    <property type="entry name" value="SynN"/>
    <property type="match status" value="1"/>
</dbReference>
<dbReference type="Gene3D" id="1.20.58.70">
    <property type="match status" value="1"/>
</dbReference>
<dbReference type="Pfam" id="PF18400">
    <property type="entry name" value="Thioredoxin_12"/>
    <property type="match status" value="1"/>
</dbReference>
<dbReference type="SUPFAM" id="SSF47661">
    <property type="entry name" value="t-snare proteins"/>
    <property type="match status" value="1"/>
</dbReference>
<feature type="compositionally biased region" description="Low complexity" evidence="1">
    <location>
        <begin position="11"/>
        <end position="28"/>
    </location>
</feature>
<feature type="compositionally biased region" description="Low complexity" evidence="1">
    <location>
        <begin position="74"/>
        <end position="92"/>
    </location>
</feature>
<dbReference type="PANTHER" id="PTHR11226:SF0">
    <property type="entry name" value="UDP-GLUCOSE:GLYCOPROTEIN GLUCOSYLTRANSFERASE"/>
    <property type="match status" value="1"/>
</dbReference>
<dbReference type="InterPro" id="IPR010989">
    <property type="entry name" value="SNARE"/>
</dbReference>
<organism evidence="4 5">
    <name type="scientific">Rhodotorula paludigena</name>
    <dbReference type="NCBI Taxonomy" id="86838"/>
    <lineage>
        <taxon>Eukaryota</taxon>
        <taxon>Fungi</taxon>
        <taxon>Dikarya</taxon>
        <taxon>Basidiomycota</taxon>
        <taxon>Pucciniomycotina</taxon>
        <taxon>Microbotryomycetes</taxon>
        <taxon>Sporidiobolales</taxon>
        <taxon>Sporidiobolaceae</taxon>
        <taxon>Rhodotorula</taxon>
    </lineage>
</organism>
<keyword evidence="5" id="KW-1185">Reference proteome</keyword>
<dbReference type="Pfam" id="PF18403">
    <property type="entry name" value="Thioredoxin_15"/>
    <property type="match status" value="1"/>
</dbReference>
<name>A0AAV5GDC4_9BASI</name>
<dbReference type="CDD" id="cd00179">
    <property type="entry name" value="SynN"/>
    <property type="match status" value="1"/>
</dbReference>
<evidence type="ECO:0000256" key="2">
    <source>
        <dbReference type="SAM" id="Phobius"/>
    </source>
</evidence>
<keyword evidence="2" id="KW-0812">Transmembrane</keyword>
<dbReference type="GO" id="GO:0036503">
    <property type="term" value="P:ERAD pathway"/>
    <property type="evidence" value="ECO:0007669"/>
    <property type="project" value="TreeGrafter"/>
</dbReference>
<dbReference type="GO" id="GO:0016020">
    <property type="term" value="C:membrane"/>
    <property type="evidence" value="ECO:0007669"/>
    <property type="project" value="InterPro"/>
</dbReference>
<evidence type="ECO:0000259" key="3">
    <source>
        <dbReference type="PROSITE" id="PS50192"/>
    </source>
</evidence>
<keyword evidence="2" id="KW-1133">Transmembrane helix</keyword>
<dbReference type="EMBL" id="BQKY01000001">
    <property type="protein sequence ID" value="GJN87332.1"/>
    <property type="molecule type" value="Genomic_DNA"/>
</dbReference>
<feature type="compositionally biased region" description="Basic and acidic residues" evidence="1">
    <location>
        <begin position="1"/>
        <end position="10"/>
    </location>
</feature>